<dbReference type="PANTHER" id="PTHR12858:SF1">
    <property type="entry name" value="PRE-RRNA-PROCESSING PROTEIN TSR1 HOMOLOG"/>
    <property type="match status" value="1"/>
</dbReference>
<feature type="compositionally biased region" description="Acidic residues" evidence="3">
    <location>
        <begin position="27"/>
        <end position="69"/>
    </location>
</feature>
<dbReference type="InterPro" id="IPR039761">
    <property type="entry name" value="Bms1/Tsr1"/>
</dbReference>
<dbReference type="GO" id="GO:0034511">
    <property type="term" value="F:U3 snoRNA binding"/>
    <property type="evidence" value="ECO:0007669"/>
    <property type="project" value="TreeGrafter"/>
</dbReference>
<keyword evidence="4" id="KW-0812">Transmembrane</keyword>
<evidence type="ECO:0000256" key="4">
    <source>
        <dbReference type="SAM" id="Phobius"/>
    </source>
</evidence>
<dbReference type="Pfam" id="PF04950">
    <property type="entry name" value="RIBIOP_C"/>
    <property type="match status" value="2"/>
</dbReference>
<keyword evidence="4" id="KW-1133">Transmembrane helix</keyword>
<dbReference type="GO" id="GO:0030688">
    <property type="term" value="C:preribosome, small subunit precursor"/>
    <property type="evidence" value="ECO:0007669"/>
    <property type="project" value="TreeGrafter"/>
</dbReference>
<dbReference type="GO" id="GO:0000479">
    <property type="term" value="P:endonucleolytic cleavage of tricistronic rRNA transcript (SSU-rRNA, 5.8S rRNA, LSU-rRNA)"/>
    <property type="evidence" value="ECO:0007669"/>
    <property type="project" value="TreeGrafter"/>
</dbReference>
<feature type="domain" description="Ribosome biogenesis protein BMS1/TSR1 C-terminal" evidence="5">
    <location>
        <begin position="7"/>
        <end position="304"/>
    </location>
</feature>
<evidence type="ECO:0000256" key="3">
    <source>
        <dbReference type="SAM" id="MobiDB-lite"/>
    </source>
</evidence>
<sequence length="335" mass="39253">MYLSVNNIEKRKVPKGTSSYQAAWILDDSEEESDNDSTDSDEDMLDSDVDNIENEEPIKEEESEEEEEMVIDDNATEASEMPEDIEINMDEVERYRRERENAQFPDEIDTPVDIPARIRFQKYRGLKSFRFNFPCFSFFCVFTKIKVFYFQMERFMPTKSACVASFYAPITFPPASVLVFRKDQKGRQELVASGSVLDINPDRIILKRIVLSGHPFKINKRSVVCRYMFFHRGEHRTPCFSISLILMLFFTEDIDWFKPVEVYTPSGRRGHIKEPLGTHGHMKCKFDQQLNAQDSVMMSLYKRVFPKWTYNPRVEKLAPSRTVAREIQNGEEMVE</sequence>
<evidence type="ECO:0000313" key="6">
    <source>
        <dbReference type="Proteomes" id="UP000095283"/>
    </source>
</evidence>
<keyword evidence="4" id="KW-0472">Membrane</keyword>
<name>A0A1I7XPC8_HETBA</name>
<dbReference type="GO" id="GO:0000462">
    <property type="term" value="P:maturation of SSU-rRNA from tricistronic rRNA transcript (SSU-rRNA, 5.8S rRNA, LSU-rRNA)"/>
    <property type="evidence" value="ECO:0007669"/>
    <property type="project" value="TreeGrafter"/>
</dbReference>
<protein>
    <recommendedName>
        <fullName evidence="2">Pre-rRNA-processing protein TSR1 homolog</fullName>
    </recommendedName>
</protein>
<reference evidence="7" key="1">
    <citation type="submission" date="2016-11" db="UniProtKB">
        <authorList>
            <consortium name="WormBaseParasite"/>
        </authorList>
    </citation>
    <scope>IDENTIFICATION</scope>
</reference>
<evidence type="ECO:0000256" key="2">
    <source>
        <dbReference type="ARBA" id="ARBA00040070"/>
    </source>
</evidence>
<accession>A0A1I7XPC8</accession>
<feature type="transmembrane region" description="Helical" evidence="4">
    <location>
        <begin position="161"/>
        <end position="180"/>
    </location>
</feature>
<proteinExistence type="predicted"/>
<dbReference type="WBParaSite" id="Hba_19637">
    <property type="protein sequence ID" value="Hba_19637"/>
    <property type="gene ID" value="Hba_19637"/>
</dbReference>
<organism evidence="6 7">
    <name type="scientific">Heterorhabditis bacteriophora</name>
    <name type="common">Entomopathogenic nematode worm</name>
    <dbReference type="NCBI Taxonomy" id="37862"/>
    <lineage>
        <taxon>Eukaryota</taxon>
        <taxon>Metazoa</taxon>
        <taxon>Ecdysozoa</taxon>
        <taxon>Nematoda</taxon>
        <taxon>Chromadorea</taxon>
        <taxon>Rhabditida</taxon>
        <taxon>Rhabditina</taxon>
        <taxon>Rhabditomorpha</taxon>
        <taxon>Strongyloidea</taxon>
        <taxon>Heterorhabditidae</taxon>
        <taxon>Heterorhabditis</taxon>
    </lineage>
</organism>
<dbReference type="AlphaFoldDB" id="A0A1I7XPC8"/>
<evidence type="ECO:0000256" key="1">
    <source>
        <dbReference type="ARBA" id="ARBA00037087"/>
    </source>
</evidence>
<comment type="function">
    <text evidence="1">Required during maturation of the 40S ribosomal subunit in the nucleolus.</text>
</comment>
<evidence type="ECO:0000313" key="7">
    <source>
        <dbReference type="WBParaSite" id="Hba_19637"/>
    </source>
</evidence>
<dbReference type="GO" id="GO:0003924">
    <property type="term" value="F:GTPase activity"/>
    <property type="evidence" value="ECO:0007669"/>
    <property type="project" value="TreeGrafter"/>
</dbReference>
<dbReference type="PANTHER" id="PTHR12858">
    <property type="entry name" value="RIBOSOME BIOGENESIS PROTEIN"/>
    <property type="match status" value="1"/>
</dbReference>
<feature type="transmembrane region" description="Helical" evidence="4">
    <location>
        <begin position="129"/>
        <end position="149"/>
    </location>
</feature>
<dbReference type="Proteomes" id="UP000095283">
    <property type="component" value="Unplaced"/>
</dbReference>
<feature type="region of interest" description="Disordered" evidence="3">
    <location>
        <begin position="1"/>
        <end position="69"/>
    </location>
</feature>
<evidence type="ECO:0000259" key="5">
    <source>
        <dbReference type="SMART" id="SM01362"/>
    </source>
</evidence>
<dbReference type="SMART" id="SM01362">
    <property type="entry name" value="DUF663"/>
    <property type="match status" value="1"/>
</dbReference>
<dbReference type="GO" id="GO:0005525">
    <property type="term" value="F:GTP binding"/>
    <property type="evidence" value="ECO:0007669"/>
    <property type="project" value="TreeGrafter"/>
</dbReference>
<keyword evidence="6" id="KW-1185">Reference proteome</keyword>
<dbReference type="InterPro" id="IPR007034">
    <property type="entry name" value="BMS1_TSR1_C"/>
</dbReference>